<feature type="compositionally biased region" description="Basic and acidic residues" evidence="1">
    <location>
        <begin position="37"/>
        <end position="50"/>
    </location>
</feature>
<evidence type="ECO:0000313" key="3">
    <source>
        <dbReference type="Proteomes" id="UP000287033"/>
    </source>
</evidence>
<feature type="region of interest" description="Disordered" evidence="1">
    <location>
        <begin position="1"/>
        <end position="125"/>
    </location>
</feature>
<organism evidence="2 3">
    <name type="scientific">Chiloscyllium punctatum</name>
    <name type="common">Brownbanded bambooshark</name>
    <name type="synonym">Hemiscyllium punctatum</name>
    <dbReference type="NCBI Taxonomy" id="137246"/>
    <lineage>
        <taxon>Eukaryota</taxon>
        <taxon>Metazoa</taxon>
        <taxon>Chordata</taxon>
        <taxon>Craniata</taxon>
        <taxon>Vertebrata</taxon>
        <taxon>Chondrichthyes</taxon>
        <taxon>Elasmobranchii</taxon>
        <taxon>Galeomorphii</taxon>
        <taxon>Galeoidea</taxon>
        <taxon>Orectolobiformes</taxon>
        <taxon>Hemiscylliidae</taxon>
        <taxon>Chiloscyllium</taxon>
    </lineage>
</organism>
<protein>
    <submittedName>
        <fullName evidence="2">Uncharacterized protein</fullName>
    </submittedName>
</protein>
<feature type="compositionally biased region" description="Polar residues" evidence="1">
    <location>
        <begin position="98"/>
        <end position="111"/>
    </location>
</feature>
<gene>
    <name evidence="2" type="ORF">chiPu_0004238</name>
</gene>
<evidence type="ECO:0000313" key="2">
    <source>
        <dbReference type="EMBL" id="GCC25827.1"/>
    </source>
</evidence>
<accession>A0A401S623</accession>
<keyword evidence="3" id="KW-1185">Reference proteome</keyword>
<feature type="compositionally biased region" description="Pro residues" evidence="1">
    <location>
        <begin position="115"/>
        <end position="125"/>
    </location>
</feature>
<comment type="caution">
    <text evidence="2">The sequence shown here is derived from an EMBL/GenBank/DDBJ whole genome shotgun (WGS) entry which is preliminary data.</text>
</comment>
<proteinExistence type="predicted"/>
<evidence type="ECO:0000256" key="1">
    <source>
        <dbReference type="SAM" id="MobiDB-lite"/>
    </source>
</evidence>
<reference evidence="2 3" key="1">
    <citation type="journal article" date="2018" name="Nat. Ecol. Evol.">
        <title>Shark genomes provide insights into elasmobranch evolution and the origin of vertebrates.</title>
        <authorList>
            <person name="Hara Y"/>
            <person name="Yamaguchi K"/>
            <person name="Onimaru K"/>
            <person name="Kadota M"/>
            <person name="Koyanagi M"/>
            <person name="Keeley SD"/>
            <person name="Tatsumi K"/>
            <person name="Tanaka K"/>
            <person name="Motone F"/>
            <person name="Kageyama Y"/>
            <person name="Nozu R"/>
            <person name="Adachi N"/>
            <person name="Nishimura O"/>
            <person name="Nakagawa R"/>
            <person name="Tanegashima C"/>
            <person name="Kiyatake I"/>
            <person name="Matsumoto R"/>
            <person name="Murakumo K"/>
            <person name="Nishida K"/>
            <person name="Terakita A"/>
            <person name="Kuratani S"/>
            <person name="Sato K"/>
            <person name="Hyodo S Kuraku.S."/>
        </authorList>
    </citation>
    <scope>NUCLEOTIDE SEQUENCE [LARGE SCALE GENOMIC DNA]</scope>
</reference>
<name>A0A401S623_CHIPU</name>
<dbReference type="AlphaFoldDB" id="A0A401S623"/>
<sequence>MGHEGTPLTVRVMTPGLTPPTPLPRACALQSPCQYRPDSRHAPLHRHEFSRPAPRTPHPHSMATPPSSTLQLHLQHPRQPRPLPAPQLLGLINDLAPATSTAARQPFSQTHPIPDVAPPNPPPRP</sequence>
<dbReference type="EMBL" id="BEZZ01000099">
    <property type="protein sequence ID" value="GCC25827.1"/>
    <property type="molecule type" value="Genomic_DNA"/>
</dbReference>
<dbReference type="Proteomes" id="UP000287033">
    <property type="component" value="Unassembled WGS sequence"/>
</dbReference>